<dbReference type="InterPro" id="IPR021348">
    <property type="entry name" value="DUF2963"/>
</dbReference>
<dbReference type="Proteomes" id="UP001483898">
    <property type="component" value="Chromosome"/>
</dbReference>
<name>A0ABZ3CC65_9MOLU</name>
<evidence type="ECO:0000259" key="1">
    <source>
        <dbReference type="Pfam" id="PF11178"/>
    </source>
</evidence>
<evidence type="ECO:0000313" key="3">
    <source>
        <dbReference type="Proteomes" id="UP001483898"/>
    </source>
</evidence>
<feature type="domain" description="DUF2963" evidence="1">
    <location>
        <begin position="10"/>
        <end position="41"/>
    </location>
</feature>
<dbReference type="RefSeq" id="WP_034172330.1">
    <property type="nucleotide sequence ID" value="NZ_CP128414.1"/>
</dbReference>
<keyword evidence="3" id="KW-1185">Reference proteome</keyword>
<sequence>MKTIIKEFIDDYGIKVVQEFDKITGHIVKATYYKDDEKIIYYRSDKTIDCIIESVKNTSFTFQEVFYQADGKTIDYIESYERDIDKLIKETYYKSDGETIDYIKEYDGEDSARILLKKTYYYDDGTIKKIINFWNQ</sequence>
<reference evidence="2" key="1">
    <citation type="submission" date="2023-06" db="EMBL/GenBank/DDBJ databases">
        <title>Complete Genome of Candidatus Phytoplasma asteris M8.</title>
        <authorList>
            <person name="Toth R."/>
            <person name="Ilic A.-M."/>
            <person name="Huettel B."/>
            <person name="Duduk B."/>
            <person name="Kube M."/>
        </authorList>
    </citation>
    <scope>NUCLEOTIDE SEQUENCE [LARGE SCALE GENOMIC DNA]</scope>
    <source>
        <strain evidence="2">M8</strain>
    </source>
</reference>
<organism evidence="2 3">
    <name type="scientific">Candidatus Phytoplasma asteris</name>
    <dbReference type="NCBI Taxonomy" id="85620"/>
    <lineage>
        <taxon>Bacteria</taxon>
        <taxon>Bacillati</taxon>
        <taxon>Mycoplasmatota</taxon>
        <taxon>Mollicutes</taxon>
        <taxon>Acholeplasmatales</taxon>
        <taxon>Acholeplasmataceae</taxon>
        <taxon>Candidatus Phytoplasma</taxon>
        <taxon>16SrI (Aster yellows group)</taxon>
    </lineage>
</organism>
<dbReference type="EMBL" id="CP128414">
    <property type="protein sequence ID" value="WZX02090.1"/>
    <property type="molecule type" value="Genomic_DNA"/>
</dbReference>
<accession>A0ABZ3CC65</accession>
<gene>
    <name evidence="2" type="ORF">QN326_00500</name>
</gene>
<evidence type="ECO:0000313" key="2">
    <source>
        <dbReference type="EMBL" id="WZX02090.1"/>
    </source>
</evidence>
<proteinExistence type="predicted"/>
<feature type="domain" description="DUF2963" evidence="1">
    <location>
        <begin position="67"/>
        <end position="111"/>
    </location>
</feature>
<protein>
    <submittedName>
        <fullName evidence="2">DUF2963 domain-containing protein</fullName>
    </submittedName>
</protein>
<dbReference type="Pfam" id="PF11178">
    <property type="entry name" value="DUF2963"/>
    <property type="match status" value="2"/>
</dbReference>